<evidence type="ECO:0000313" key="3">
    <source>
        <dbReference type="Proteomes" id="UP000316079"/>
    </source>
</evidence>
<feature type="region of interest" description="Disordered" evidence="1">
    <location>
        <begin position="91"/>
        <end position="157"/>
    </location>
</feature>
<feature type="compositionally biased region" description="Basic and acidic residues" evidence="1">
    <location>
        <begin position="115"/>
        <end position="124"/>
    </location>
</feature>
<comment type="caution">
    <text evidence="2">The sequence shown here is derived from an EMBL/GenBank/DDBJ whole genome shotgun (WGS) entry which is preliminary data.</text>
</comment>
<keyword evidence="3" id="KW-1185">Reference proteome</keyword>
<accession>A0A553QF33</accession>
<dbReference type="GO" id="GO:0005634">
    <property type="term" value="C:nucleus"/>
    <property type="evidence" value="ECO:0007669"/>
    <property type="project" value="TreeGrafter"/>
</dbReference>
<protein>
    <submittedName>
        <fullName evidence="2">Uncharacterized protein</fullName>
    </submittedName>
</protein>
<dbReference type="AlphaFoldDB" id="A0A553QF33"/>
<sequence length="286" mass="32542">MGVSPRPRCQDNRLFRGNPIRDGRSSGPGAPANRTRRLPSDQKKKRYQSHVVERSARPQAAHFRLSALVSWVWEYSASRNISPPRERERVMFKKSKSKVLVDEASEEDDVSWQQEHARKDKDLEGTQEVLSPSTKDSKLKKVKSKREKGDKKLFPSQDDEHILLTGVTLSHRRGITMTMKQITPITRKVDRMEGWAPPQLTDDKSEEEEEEKKRKSEPSPLSTPLSLSLPSWVGLGSEEDSSRYSSLTDSQTGRPAQWAARARDKLASVRRRSPANLSESSWEGLK</sequence>
<evidence type="ECO:0000313" key="2">
    <source>
        <dbReference type="EMBL" id="TRY88538.1"/>
    </source>
</evidence>
<dbReference type="PANTHER" id="PTHR35663:SF1">
    <property type="entry name" value="TESTIS DEVELOPMENT-RELATED PROTEIN"/>
    <property type="match status" value="1"/>
</dbReference>
<feature type="compositionally biased region" description="Polar residues" evidence="1">
    <location>
        <begin position="243"/>
        <end position="254"/>
    </location>
</feature>
<dbReference type="OrthoDB" id="9634112at2759"/>
<proteinExistence type="predicted"/>
<reference evidence="2 3" key="1">
    <citation type="journal article" date="2019" name="Sci. Data">
        <title>Hybrid genome assembly and annotation of Danionella translucida.</title>
        <authorList>
            <person name="Kadobianskyi M."/>
            <person name="Schulze L."/>
            <person name="Schuelke M."/>
            <person name="Judkewitz B."/>
        </authorList>
    </citation>
    <scope>NUCLEOTIDE SEQUENCE [LARGE SCALE GENOMIC DNA]</scope>
    <source>
        <strain evidence="2 3">Bolton</strain>
    </source>
</reference>
<dbReference type="EMBL" id="SRMA01026039">
    <property type="protein sequence ID" value="TRY88538.1"/>
    <property type="molecule type" value="Genomic_DNA"/>
</dbReference>
<feature type="compositionally biased region" description="Polar residues" evidence="1">
    <location>
        <begin position="275"/>
        <end position="286"/>
    </location>
</feature>
<dbReference type="GO" id="GO:0007283">
    <property type="term" value="P:spermatogenesis"/>
    <property type="evidence" value="ECO:0007669"/>
    <property type="project" value="InterPro"/>
</dbReference>
<evidence type="ECO:0000256" key="1">
    <source>
        <dbReference type="SAM" id="MobiDB-lite"/>
    </source>
</evidence>
<dbReference type="STRING" id="623744.A0A553QF33"/>
<feature type="compositionally biased region" description="Basic and acidic residues" evidence="1">
    <location>
        <begin position="8"/>
        <end position="24"/>
    </location>
</feature>
<dbReference type="GO" id="GO:0005829">
    <property type="term" value="C:cytosol"/>
    <property type="evidence" value="ECO:0007669"/>
    <property type="project" value="TreeGrafter"/>
</dbReference>
<feature type="compositionally biased region" description="Low complexity" evidence="1">
    <location>
        <begin position="218"/>
        <end position="231"/>
    </location>
</feature>
<feature type="region of interest" description="Disordered" evidence="1">
    <location>
        <begin position="179"/>
        <end position="286"/>
    </location>
</feature>
<name>A0A553QF33_9TELE</name>
<feature type="region of interest" description="Disordered" evidence="1">
    <location>
        <begin position="1"/>
        <end position="59"/>
    </location>
</feature>
<feature type="compositionally biased region" description="Basic and acidic residues" evidence="1">
    <location>
        <begin position="147"/>
        <end position="157"/>
    </location>
</feature>
<dbReference type="InterPro" id="IPR031399">
    <property type="entry name" value="TDRP"/>
</dbReference>
<dbReference type="Pfam" id="PF15683">
    <property type="entry name" value="TDRP"/>
    <property type="match status" value="1"/>
</dbReference>
<dbReference type="Proteomes" id="UP000316079">
    <property type="component" value="Unassembled WGS sequence"/>
</dbReference>
<dbReference type="PANTHER" id="PTHR35663">
    <property type="entry name" value="TESTIS DEVELOPMENT-RELATED PROTEIN-RELATED"/>
    <property type="match status" value="1"/>
</dbReference>
<gene>
    <name evidence="2" type="ORF">DNTS_014088</name>
</gene>
<organism evidence="2 3">
    <name type="scientific">Danionella cerebrum</name>
    <dbReference type="NCBI Taxonomy" id="2873325"/>
    <lineage>
        <taxon>Eukaryota</taxon>
        <taxon>Metazoa</taxon>
        <taxon>Chordata</taxon>
        <taxon>Craniata</taxon>
        <taxon>Vertebrata</taxon>
        <taxon>Euteleostomi</taxon>
        <taxon>Actinopterygii</taxon>
        <taxon>Neopterygii</taxon>
        <taxon>Teleostei</taxon>
        <taxon>Ostariophysi</taxon>
        <taxon>Cypriniformes</taxon>
        <taxon>Danionidae</taxon>
        <taxon>Danioninae</taxon>
        <taxon>Danionella</taxon>
    </lineage>
</organism>